<organism evidence="1 2">
    <name type="scientific">Melia azedarach</name>
    <name type="common">Chinaberry tree</name>
    <dbReference type="NCBI Taxonomy" id="155640"/>
    <lineage>
        <taxon>Eukaryota</taxon>
        <taxon>Viridiplantae</taxon>
        <taxon>Streptophyta</taxon>
        <taxon>Embryophyta</taxon>
        <taxon>Tracheophyta</taxon>
        <taxon>Spermatophyta</taxon>
        <taxon>Magnoliopsida</taxon>
        <taxon>eudicotyledons</taxon>
        <taxon>Gunneridae</taxon>
        <taxon>Pentapetalae</taxon>
        <taxon>rosids</taxon>
        <taxon>malvids</taxon>
        <taxon>Sapindales</taxon>
        <taxon>Meliaceae</taxon>
        <taxon>Melia</taxon>
    </lineage>
</organism>
<accession>A0ACC1XYG1</accession>
<dbReference type="Proteomes" id="UP001164539">
    <property type="component" value="Chromosome 6"/>
</dbReference>
<reference evidence="1 2" key="1">
    <citation type="journal article" date="2023" name="Science">
        <title>Complex scaffold remodeling in plant triterpene biosynthesis.</title>
        <authorList>
            <person name="De La Pena R."/>
            <person name="Hodgson H."/>
            <person name="Liu J.C."/>
            <person name="Stephenson M.J."/>
            <person name="Martin A.C."/>
            <person name="Owen C."/>
            <person name="Harkess A."/>
            <person name="Leebens-Mack J."/>
            <person name="Jimenez L.E."/>
            <person name="Osbourn A."/>
            <person name="Sattely E.S."/>
        </authorList>
    </citation>
    <scope>NUCLEOTIDE SEQUENCE [LARGE SCALE GENOMIC DNA]</scope>
    <source>
        <strain evidence="2">cv. JPN11</strain>
        <tissue evidence="1">Leaf</tissue>
    </source>
</reference>
<keyword evidence="2" id="KW-1185">Reference proteome</keyword>
<name>A0ACC1XYG1_MELAZ</name>
<protein>
    <submittedName>
        <fullName evidence="1">CSL zinc finger domain-containing protein</fullName>
    </submittedName>
</protein>
<evidence type="ECO:0000313" key="2">
    <source>
        <dbReference type="Proteomes" id="UP001164539"/>
    </source>
</evidence>
<gene>
    <name evidence="1" type="ORF">OWV82_011412</name>
</gene>
<dbReference type="EMBL" id="CM051399">
    <property type="protein sequence ID" value="KAJ4716388.1"/>
    <property type="molecule type" value="Genomic_DNA"/>
</dbReference>
<proteinExistence type="predicted"/>
<sequence length="241" mass="26695">MMGKCGVHTMRKMVIMVMVMLMMKSADGVDTNPVLSPCDDAKINRWDGFTFGLAFSSKEAFFLNENQLSPCDSRLALATKNAQLALFRPKVDEISLLTIDSTAFNPIMYGGYMVAFAGRKYAARSTPTMVADNTHTVTNFTLVLEFQEGTLQNLFWMSFGCDTCSGDSSVCVNNTVCAVPNTKCKQFGGNTDCNLSIQLTFSGTDKNREVLNSWYEVKNLRKYSLFNLYSNAVDSATVQPQ</sequence>
<comment type="caution">
    <text evidence="1">The sequence shown here is derived from an EMBL/GenBank/DDBJ whole genome shotgun (WGS) entry which is preliminary data.</text>
</comment>
<evidence type="ECO:0000313" key="1">
    <source>
        <dbReference type="EMBL" id="KAJ4716388.1"/>
    </source>
</evidence>